<evidence type="ECO:0000313" key="5">
    <source>
        <dbReference type="Proteomes" id="UP000237684"/>
    </source>
</evidence>
<dbReference type="SUPFAM" id="SSF54909">
    <property type="entry name" value="Dimeric alpha+beta barrel"/>
    <property type="match status" value="1"/>
</dbReference>
<organism evidence="4 5">
    <name type="scientific">Abditibacterium utsteinense</name>
    <dbReference type="NCBI Taxonomy" id="1960156"/>
    <lineage>
        <taxon>Bacteria</taxon>
        <taxon>Pseudomonadati</taxon>
        <taxon>Abditibacteriota</taxon>
        <taxon>Abditibacteriia</taxon>
        <taxon>Abditibacteriales</taxon>
        <taxon>Abditibacteriaceae</taxon>
        <taxon>Abditibacterium</taxon>
    </lineage>
</organism>
<dbReference type="Pfam" id="PF06778">
    <property type="entry name" value="Chlor_dismutase"/>
    <property type="match status" value="1"/>
</dbReference>
<keyword evidence="5" id="KW-1185">Reference proteome</keyword>
<dbReference type="AlphaFoldDB" id="A0A2S8STD4"/>
<protein>
    <submittedName>
        <fullName evidence="4">Chlorite dismutase</fullName>
    </submittedName>
</protein>
<dbReference type="PANTHER" id="PTHR36843">
    <property type="entry name" value="HEME-DEPENDENT PEROXIDASE YWFI-RELATED"/>
    <property type="match status" value="1"/>
</dbReference>
<name>A0A2S8STD4_9BACT</name>
<accession>A0A2S8STD4</accession>
<proteinExistence type="predicted"/>
<dbReference type="OrthoDB" id="9773646at2"/>
<dbReference type="GO" id="GO:0016491">
    <property type="term" value="F:oxidoreductase activity"/>
    <property type="evidence" value="ECO:0007669"/>
    <property type="project" value="InterPro"/>
</dbReference>
<comment type="caution">
    <text evidence="4">The sequence shown here is derived from an EMBL/GenBank/DDBJ whole genome shotgun (WGS) entry which is preliminary data.</text>
</comment>
<dbReference type="GO" id="GO:0046872">
    <property type="term" value="F:metal ion binding"/>
    <property type="evidence" value="ECO:0007669"/>
    <property type="project" value="UniProtKB-KW"/>
</dbReference>
<keyword evidence="3" id="KW-0408">Iron</keyword>
<evidence type="ECO:0000256" key="3">
    <source>
        <dbReference type="ARBA" id="ARBA00023004"/>
    </source>
</evidence>
<dbReference type="Gene3D" id="3.30.70.1030">
    <property type="entry name" value="Apc35880, domain 1"/>
    <property type="match status" value="2"/>
</dbReference>
<dbReference type="EMBL" id="NIGF01000007">
    <property type="protein sequence ID" value="PQV64061.1"/>
    <property type="molecule type" value="Genomic_DNA"/>
</dbReference>
<dbReference type="PANTHER" id="PTHR36843:SF1">
    <property type="entry name" value="COPROHEME DECARBOXYLASE"/>
    <property type="match status" value="1"/>
</dbReference>
<dbReference type="Proteomes" id="UP000237684">
    <property type="component" value="Unassembled WGS sequence"/>
</dbReference>
<reference evidence="4 5" key="1">
    <citation type="journal article" date="2018" name="Syst. Appl. Microbiol.">
        <title>Abditibacterium utsteinense sp. nov., the first cultivated member of candidate phylum FBP, isolated from ice-free Antarctic soil samples.</title>
        <authorList>
            <person name="Tahon G."/>
            <person name="Tytgat B."/>
            <person name="Lebbe L."/>
            <person name="Carlier A."/>
            <person name="Willems A."/>
        </authorList>
    </citation>
    <scope>NUCLEOTIDE SEQUENCE [LARGE SCALE GENOMIC DNA]</scope>
    <source>
        <strain evidence="4 5">LMG 29911</strain>
    </source>
</reference>
<sequence length="244" mass="28118">MRPIRTNIEPATPTDAERVPRQFISFFFFKVDAAFRRLPGAEQAAARLEYAAVVKKYQDGGTIVVPYSTVGVKSNCDFFLWRIDYKLDTLQKMQTELNRTVLGKYTTPVYSLLSMSKKSVYVDKINPEHDNTRSTIRPGRGKFIFVYPFVKTREWYLLHSATRQGIMDEHIQIGNKYPTVKVNTTYSFGLDDQDFVVAFEGDYPEDFVDLVMSLRETDSSLYTERDTPFYTGVMGKVEDVLETL</sequence>
<dbReference type="InterPro" id="IPR010644">
    <property type="entry name" value="ChdC/CLD"/>
</dbReference>
<dbReference type="FunCoup" id="A0A2S8STD4">
    <property type="interactions" value="84"/>
</dbReference>
<evidence type="ECO:0000256" key="1">
    <source>
        <dbReference type="ARBA" id="ARBA00022617"/>
    </source>
</evidence>
<dbReference type="InParanoid" id="A0A2S8STD4"/>
<keyword evidence="1" id="KW-0349">Heme</keyword>
<gene>
    <name evidence="4" type="ORF">B1R32_10786</name>
</gene>
<keyword evidence="2" id="KW-0479">Metal-binding</keyword>
<dbReference type="InterPro" id="IPR011008">
    <property type="entry name" value="Dimeric_a/b-barrel"/>
</dbReference>
<evidence type="ECO:0000256" key="2">
    <source>
        <dbReference type="ARBA" id="ARBA00022723"/>
    </source>
</evidence>
<dbReference type="RefSeq" id="WP_105483532.1">
    <property type="nucleotide sequence ID" value="NZ_NIGF01000007.1"/>
</dbReference>
<dbReference type="GO" id="GO:0020037">
    <property type="term" value="F:heme binding"/>
    <property type="evidence" value="ECO:0007669"/>
    <property type="project" value="InterPro"/>
</dbReference>
<evidence type="ECO:0000313" key="4">
    <source>
        <dbReference type="EMBL" id="PQV64061.1"/>
    </source>
</evidence>